<sequence length="88" mass="10704">MNKTRAEKSIRAGMKEVMSFKKYKDKEKFNSIDESKNKWDKWIKDLDMNRAIDLAKKSSKYNEKGEVVLSKDDEWRENNEWNKYYDDL</sequence>
<comment type="caution">
    <text evidence="1">The sequence shown here is derived from an EMBL/GenBank/DDBJ whole genome shotgun (WGS) entry which is preliminary data.</text>
</comment>
<proteinExistence type="predicted"/>
<dbReference type="RefSeq" id="WP_002599629.1">
    <property type="nucleotide sequence ID" value="NZ_JADPHC010000008.1"/>
</dbReference>
<gene>
    <name evidence="1" type="ORF">HMPREF1092_03189</name>
</gene>
<name>N9XU05_9CLOT</name>
<dbReference type="Proteomes" id="UP000013097">
    <property type="component" value="Unassembled WGS sequence"/>
</dbReference>
<dbReference type="EMBL" id="AGYT01000021">
    <property type="protein sequence ID" value="ENY99448.1"/>
    <property type="molecule type" value="Genomic_DNA"/>
</dbReference>
<organism evidence="1 2">
    <name type="scientific">Clostridium thermobutyricum</name>
    <dbReference type="NCBI Taxonomy" id="29372"/>
    <lineage>
        <taxon>Bacteria</taxon>
        <taxon>Bacillati</taxon>
        <taxon>Bacillota</taxon>
        <taxon>Clostridia</taxon>
        <taxon>Eubacteriales</taxon>
        <taxon>Clostridiaceae</taxon>
        <taxon>Clostridium</taxon>
    </lineage>
</organism>
<evidence type="ECO:0000313" key="2">
    <source>
        <dbReference type="Proteomes" id="UP000013097"/>
    </source>
</evidence>
<accession>N9XU05</accession>
<protein>
    <submittedName>
        <fullName evidence="1">Uncharacterized protein</fullName>
    </submittedName>
</protein>
<evidence type="ECO:0000313" key="1">
    <source>
        <dbReference type="EMBL" id="ENY99448.1"/>
    </source>
</evidence>
<dbReference type="PATRIC" id="fig|999411.4.peg.3103"/>
<keyword evidence="2" id="KW-1185">Reference proteome</keyword>
<dbReference type="HOGENOM" id="CLU_2463624_0_0_9"/>
<dbReference type="AlphaFoldDB" id="N9XU05"/>
<reference evidence="1 2" key="1">
    <citation type="submission" date="2013-01" db="EMBL/GenBank/DDBJ databases">
        <title>The Genome Sequence of Clostridium colicanis 209318.</title>
        <authorList>
            <consortium name="The Broad Institute Genome Sequencing Platform"/>
            <person name="Earl A."/>
            <person name="Ward D."/>
            <person name="Feldgarden M."/>
            <person name="Gevers D."/>
            <person name="Courvalin P."/>
            <person name="Lambert T."/>
            <person name="Walker B."/>
            <person name="Young S.K."/>
            <person name="Zeng Q."/>
            <person name="Gargeya S."/>
            <person name="Fitzgerald M."/>
            <person name="Haas B."/>
            <person name="Abouelleil A."/>
            <person name="Alvarado L."/>
            <person name="Arachchi H.M."/>
            <person name="Berlin A.M."/>
            <person name="Chapman S.B."/>
            <person name="Dewar J."/>
            <person name="Goldberg J."/>
            <person name="Griggs A."/>
            <person name="Gujja S."/>
            <person name="Hansen M."/>
            <person name="Howarth C."/>
            <person name="Imamovic A."/>
            <person name="Larimer J."/>
            <person name="McCowan C."/>
            <person name="Murphy C."/>
            <person name="Neiman D."/>
            <person name="Pearson M."/>
            <person name="Priest M."/>
            <person name="Roberts A."/>
            <person name="Saif S."/>
            <person name="Shea T."/>
            <person name="Sisk P."/>
            <person name="Sykes S."/>
            <person name="Wortman J."/>
            <person name="Nusbaum C."/>
            <person name="Birren B."/>
        </authorList>
    </citation>
    <scope>NUCLEOTIDE SEQUENCE [LARGE SCALE GENOMIC DNA]</scope>
    <source>
        <strain evidence="1 2">209318</strain>
    </source>
</reference>